<evidence type="ECO:0000313" key="3">
    <source>
        <dbReference type="Proteomes" id="UP000016033"/>
    </source>
</evidence>
<accession>T5KHE6</accession>
<dbReference type="Proteomes" id="UP000016033">
    <property type="component" value="Unassembled WGS sequence"/>
</dbReference>
<sequence length="324" mass="35419">MTEHVPVLEGFNRWLDKRPRTRFAGRVLASVIFAAALIIVAGFAGAIAGVVLFFLGMTLWSGFVGPGSVATTDPDVWVRGAGIMAIATGLSASVVMLIHLASLAGSKDRRVRADLARALVSQAIVAHRQGDTVRRLSLGLLGGGTIEHTRDVNASDGNEARIEALRRELGILIAGLPRTEPGFWRNDPHDLMSKVTETAGQIVTFDALQDVEEAIGMWDEIRVAAKFVDEALRGIPEEARIGLERELRTAGSMRARRFEDLLTRGRIGVTPDGETVYWFPSAFIRWPLHRRTKPFIDDARLLGRPGKTITSAILLDPKQASDER</sequence>
<name>T5KHE6_MICMQ</name>
<organism evidence="2 3">
    <name type="scientific">Microbacterium maritypicum MF109</name>
    <dbReference type="NCBI Taxonomy" id="1333857"/>
    <lineage>
        <taxon>Bacteria</taxon>
        <taxon>Bacillati</taxon>
        <taxon>Actinomycetota</taxon>
        <taxon>Actinomycetes</taxon>
        <taxon>Micrococcales</taxon>
        <taxon>Microbacteriaceae</taxon>
        <taxon>Microbacterium</taxon>
    </lineage>
</organism>
<feature type="transmembrane region" description="Helical" evidence="1">
    <location>
        <begin position="76"/>
        <end position="100"/>
    </location>
</feature>
<keyword evidence="1" id="KW-1133">Transmembrane helix</keyword>
<gene>
    <name evidence="2" type="ORF">L687_05310</name>
</gene>
<dbReference type="EMBL" id="ATAO01000206">
    <property type="protein sequence ID" value="EQM74879.1"/>
    <property type="molecule type" value="Genomic_DNA"/>
</dbReference>
<keyword evidence="1" id="KW-0812">Transmembrane</keyword>
<reference evidence="2 3" key="1">
    <citation type="journal article" date="2013" name="Genome Announc.">
        <title>Whole-genome sequences of five oyster-associated bacteria show potential for crude oil hydrocarbon degradation.</title>
        <authorList>
            <person name="Chauhan A."/>
            <person name="Green S."/>
            <person name="Pathak A."/>
            <person name="Thomas J."/>
            <person name="Venkatramanan R."/>
        </authorList>
    </citation>
    <scope>NUCLEOTIDE SEQUENCE [LARGE SCALE GENOMIC DNA]</scope>
    <source>
        <strain evidence="2 3">MF109</strain>
    </source>
</reference>
<comment type="caution">
    <text evidence="2">The sequence shown here is derived from an EMBL/GenBank/DDBJ whole genome shotgun (WGS) entry which is preliminary data.</text>
</comment>
<dbReference type="AlphaFoldDB" id="T5KHE6"/>
<proteinExistence type="predicted"/>
<evidence type="ECO:0000256" key="1">
    <source>
        <dbReference type="SAM" id="Phobius"/>
    </source>
</evidence>
<keyword evidence="1" id="KW-0472">Membrane</keyword>
<evidence type="ECO:0000313" key="2">
    <source>
        <dbReference type="EMBL" id="EQM74879.1"/>
    </source>
</evidence>
<dbReference type="PATRIC" id="fig|1333857.3.peg.3036"/>
<protein>
    <submittedName>
        <fullName evidence="2">Uncharacterized protein</fullName>
    </submittedName>
</protein>
<feature type="transmembrane region" description="Helical" evidence="1">
    <location>
        <begin position="27"/>
        <end position="56"/>
    </location>
</feature>